<sequence length="147" mass="16231">MAFVDEPIIGDMPQKSEETETKAIQMELLVNVNWSFTEGVPNTFYLRATGISTAGSSGTNKLLSRANCQYATLYDANDGYREDFLAFSQPGRDNATAFTLDPQSRLIGVNSSYIMILNKSGSSNPVYFTAPDTFATYTRYAATNCRM</sequence>
<organism evidence="1 2">
    <name type="scientific">Cytospora chrysosperma</name>
    <name type="common">Cytospora canker fungus</name>
    <name type="synonym">Sphaeria chrysosperma</name>
    <dbReference type="NCBI Taxonomy" id="252740"/>
    <lineage>
        <taxon>Eukaryota</taxon>
        <taxon>Fungi</taxon>
        <taxon>Dikarya</taxon>
        <taxon>Ascomycota</taxon>
        <taxon>Pezizomycotina</taxon>
        <taxon>Sordariomycetes</taxon>
        <taxon>Sordariomycetidae</taxon>
        <taxon>Diaporthales</taxon>
        <taxon>Cytosporaceae</taxon>
        <taxon>Cytospora</taxon>
    </lineage>
</organism>
<comment type="caution">
    <text evidence="1">The sequence shown here is derived from an EMBL/GenBank/DDBJ whole genome shotgun (WGS) entry which is preliminary data.</text>
</comment>
<dbReference type="Proteomes" id="UP000284375">
    <property type="component" value="Unassembled WGS sequence"/>
</dbReference>
<evidence type="ECO:0000313" key="2">
    <source>
        <dbReference type="Proteomes" id="UP000284375"/>
    </source>
</evidence>
<dbReference type="OrthoDB" id="10499941at2759"/>
<protein>
    <submittedName>
        <fullName evidence="1">Uncharacterized protein</fullName>
    </submittedName>
</protein>
<dbReference type="STRING" id="252740.A0A423WH59"/>
<gene>
    <name evidence="1" type="ORF">VSDG_01744</name>
</gene>
<accession>A0A423WH59</accession>
<reference evidence="1 2" key="1">
    <citation type="submission" date="2015-09" db="EMBL/GenBank/DDBJ databases">
        <title>Host preference determinants of Valsa canker pathogens revealed by comparative genomics.</title>
        <authorList>
            <person name="Yin Z."/>
            <person name="Huang L."/>
        </authorList>
    </citation>
    <scope>NUCLEOTIDE SEQUENCE [LARGE SCALE GENOMIC DNA]</scope>
    <source>
        <strain evidence="1 2">YSFL</strain>
    </source>
</reference>
<proteinExistence type="predicted"/>
<name>A0A423WH59_CYTCH</name>
<dbReference type="EMBL" id="LJZO01000004">
    <property type="protein sequence ID" value="ROW02719.1"/>
    <property type="molecule type" value="Genomic_DNA"/>
</dbReference>
<evidence type="ECO:0000313" key="1">
    <source>
        <dbReference type="EMBL" id="ROW02719.1"/>
    </source>
</evidence>
<dbReference type="AlphaFoldDB" id="A0A423WH59"/>
<keyword evidence="2" id="KW-1185">Reference proteome</keyword>